<keyword evidence="3" id="KW-1185">Reference proteome</keyword>
<dbReference type="OrthoDB" id="2506710at2759"/>
<protein>
    <submittedName>
        <fullName evidence="2">Uncharacterized protein</fullName>
    </submittedName>
</protein>
<evidence type="ECO:0000256" key="1">
    <source>
        <dbReference type="SAM" id="MobiDB-lite"/>
    </source>
</evidence>
<dbReference type="AlphaFoldDB" id="A0A9Q3I4W1"/>
<sequence>MRQDHGKHSWPWSKEQIISKWENDSWRFRMGSSSEEAICKIDRDSPVSWSLKQKDRLTSLHPDISETMVHKRILRKCNGDLEPSIRSRCIEPFSKEDYINLMEDITTRTKIGINWFKPPIENNTSGKLISRPNKPQSRAPLKSNKCGITSNLAHTFPKKTRVNEIEIEKAEDTKETKDISLHEINSEPSEEEELPDKPIIAKISLSFEVT</sequence>
<accession>A0A9Q3I4W1</accession>
<evidence type="ECO:0000313" key="3">
    <source>
        <dbReference type="Proteomes" id="UP000765509"/>
    </source>
</evidence>
<proteinExistence type="predicted"/>
<feature type="compositionally biased region" description="Basic and acidic residues" evidence="1">
    <location>
        <begin position="171"/>
        <end position="185"/>
    </location>
</feature>
<evidence type="ECO:0000313" key="2">
    <source>
        <dbReference type="EMBL" id="MBW0526495.1"/>
    </source>
</evidence>
<gene>
    <name evidence="2" type="ORF">O181_066210</name>
</gene>
<reference evidence="2" key="1">
    <citation type="submission" date="2021-03" db="EMBL/GenBank/DDBJ databases">
        <title>Draft genome sequence of rust myrtle Austropuccinia psidii MF-1, a brazilian biotype.</title>
        <authorList>
            <person name="Quecine M.C."/>
            <person name="Pachon D.M.R."/>
            <person name="Bonatelli M.L."/>
            <person name="Correr F.H."/>
            <person name="Franceschini L.M."/>
            <person name="Leite T.F."/>
            <person name="Margarido G.R.A."/>
            <person name="Almeida C.A."/>
            <person name="Ferrarezi J.A."/>
            <person name="Labate C.A."/>
        </authorList>
    </citation>
    <scope>NUCLEOTIDE SEQUENCE</scope>
    <source>
        <strain evidence="2">MF-1</strain>
    </source>
</reference>
<name>A0A9Q3I4W1_9BASI</name>
<feature type="region of interest" description="Disordered" evidence="1">
    <location>
        <begin position="171"/>
        <end position="197"/>
    </location>
</feature>
<dbReference type="EMBL" id="AVOT02032709">
    <property type="protein sequence ID" value="MBW0526495.1"/>
    <property type="molecule type" value="Genomic_DNA"/>
</dbReference>
<dbReference type="Proteomes" id="UP000765509">
    <property type="component" value="Unassembled WGS sequence"/>
</dbReference>
<dbReference type="CDD" id="cd14279">
    <property type="entry name" value="CUE"/>
    <property type="match status" value="1"/>
</dbReference>
<organism evidence="2 3">
    <name type="scientific">Austropuccinia psidii MF-1</name>
    <dbReference type="NCBI Taxonomy" id="1389203"/>
    <lineage>
        <taxon>Eukaryota</taxon>
        <taxon>Fungi</taxon>
        <taxon>Dikarya</taxon>
        <taxon>Basidiomycota</taxon>
        <taxon>Pucciniomycotina</taxon>
        <taxon>Pucciniomycetes</taxon>
        <taxon>Pucciniales</taxon>
        <taxon>Sphaerophragmiaceae</taxon>
        <taxon>Austropuccinia</taxon>
    </lineage>
</organism>
<comment type="caution">
    <text evidence="2">The sequence shown here is derived from an EMBL/GenBank/DDBJ whole genome shotgun (WGS) entry which is preliminary data.</text>
</comment>